<feature type="signal peptide" evidence="2">
    <location>
        <begin position="1"/>
        <end position="25"/>
    </location>
</feature>
<evidence type="ECO:0000256" key="1">
    <source>
        <dbReference type="ARBA" id="ARBA00007261"/>
    </source>
</evidence>
<evidence type="ECO:0000313" key="5">
    <source>
        <dbReference type="EMBL" id="SBV90428.1"/>
    </source>
</evidence>
<feature type="domain" description="Peptidase M16 N-terminal" evidence="3">
    <location>
        <begin position="60"/>
        <end position="205"/>
    </location>
</feature>
<dbReference type="GO" id="GO:0046872">
    <property type="term" value="F:metal ion binding"/>
    <property type="evidence" value="ECO:0007669"/>
    <property type="project" value="InterPro"/>
</dbReference>
<dbReference type="InterPro" id="IPR050361">
    <property type="entry name" value="MPP/UQCRC_Complex"/>
</dbReference>
<dbReference type="SUPFAM" id="SSF63411">
    <property type="entry name" value="LuxS/MPP-like metallohydrolase"/>
    <property type="match status" value="4"/>
</dbReference>
<feature type="chain" id="PRO_5013098014" evidence="2">
    <location>
        <begin position="26"/>
        <end position="908"/>
    </location>
</feature>
<feature type="domain" description="Peptidase M16 C-terminal" evidence="4">
    <location>
        <begin position="214"/>
        <end position="390"/>
    </location>
</feature>
<dbReference type="Pfam" id="PF00675">
    <property type="entry name" value="Peptidase_M16"/>
    <property type="match status" value="1"/>
</dbReference>
<dbReference type="InterPro" id="IPR011765">
    <property type="entry name" value="Pept_M16_N"/>
</dbReference>
<dbReference type="AlphaFoldDB" id="A0A212IT94"/>
<dbReference type="PANTHER" id="PTHR11851">
    <property type="entry name" value="METALLOPROTEASE"/>
    <property type="match status" value="1"/>
</dbReference>
<keyword evidence="2" id="KW-0732">Signal</keyword>
<feature type="domain" description="Peptidase M16 C-terminal" evidence="4">
    <location>
        <begin position="689"/>
        <end position="841"/>
    </location>
</feature>
<gene>
    <name evidence="5" type="ORF">KL86DPRO_10019</name>
</gene>
<dbReference type="EMBL" id="FLUQ01000001">
    <property type="protein sequence ID" value="SBV90428.1"/>
    <property type="molecule type" value="Genomic_DNA"/>
</dbReference>
<dbReference type="InterPro" id="IPR011249">
    <property type="entry name" value="Metalloenz_LuxS/M16"/>
</dbReference>
<comment type="similarity">
    <text evidence="1">Belongs to the peptidase M16 family.</text>
</comment>
<evidence type="ECO:0000259" key="3">
    <source>
        <dbReference type="Pfam" id="PF00675"/>
    </source>
</evidence>
<dbReference type="Pfam" id="PF05193">
    <property type="entry name" value="Peptidase_M16_C"/>
    <property type="match status" value="2"/>
</dbReference>
<dbReference type="Gene3D" id="3.30.830.10">
    <property type="entry name" value="Metalloenzyme, LuxS/M16 peptidase-like"/>
    <property type="match status" value="4"/>
</dbReference>
<dbReference type="InterPro" id="IPR007863">
    <property type="entry name" value="Peptidase_M16_C"/>
</dbReference>
<protein>
    <submittedName>
        <fullName evidence="5">Peptidase, M16 family</fullName>
    </submittedName>
</protein>
<proteinExistence type="inferred from homology"/>
<sequence>MSFRHFLFAFSFCLTSLFPAFTADAAVSKQAPPKDTPMPYRSTVLPSGISLTYLPNGLAVAVKKDTRFPLASLRLYVHAGSAFETPDIAGISHQLEHMVFKGTESRPKGAIATDIEKAGGYLNAATSFDYTVYLTDMPSEHWKLGMDVLKDMAFHPSLEPEELESEKEVVLAELQRGEDSPSNRLFKRVQASVLKGTPYERPIIGYPETIRAYTVEKMRAYIKNLYQPQSMMLLVVGDVDPAAVLEEATKTFGDLANTAPVVPPKTMLPEEFPAGGPQVEIETTPWNKAHISVSFPGVAQMDARAPALDVFSQLLAGDTSAYLYKTYKYDKRLVDTISVSSYTFERTGLFTISATLDPDKLGVFWESLVKDLAALAHKKFPKQELDRAKLAVTDGLYRQKETVAGTASALGYFLFFGGGEDAEQTYLQQIDLADEAAIAKAASSVLRPERLSLSVLAPKMPPQDAARKKAPPREPDTAWYTKTLLAAWPMSKDGQSAAAKADTGPEREVIELGKGRTLILQPDASMPYAAVDLVLAGGDSLLQPDQQGLAALAAAVLTRGTKTMDAVALEAFKNDRAASLSAGSGRETFRISMDYPVRFAPDMWNLLHETLTSATLPEKEVERSKENQIAAVVSREDQPLGLAFRRIFPFLFGPHLYGYQSQGDTKTVAAFKRSDVAAFWKRQARAPWVLSVCGTFDRDAVIAAAKKLPAPAGEAPAIAPPAWSADKDLTITLPERNQAHLFLVFPAAPVGSADEPGMDLLQNILAGQSGLLFRDLRDKQGLGYTVTAFQWQAPLAATLMFYIGTEPDKVAVAKEGFAKVIAELHANALPEEELTRGKNQMQGDYVRARQRMSARSAEAANLAILGRPLDAEKAVIDAAMRLTPEELQTLARKYLIMAKAYVVTVVPR</sequence>
<dbReference type="PANTHER" id="PTHR11851:SF49">
    <property type="entry name" value="MITOCHONDRIAL-PROCESSING PEPTIDASE SUBUNIT ALPHA"/>
    <property type="match status" value="1"/>
</dbReference>
<evidence type="ECO:0000259" key="4">
    <source>
        <dbReference type="Pfam" id="PF05193"/>
    </source>
</evidence>
<organism evidence="5">
    <name type="scientific">uncultured delta proteobacterium</name>
    <dbReference type="NCBI Taxonomy" id="34034"/>
    <lineage>
        <taxon>Bacteria</taxon>
        <taxon>Deltaproteobacteria</taxon>
        <taxon>environmental samples</taxon>
    </lineage>
</organism>
<evidence type="ECO:0000256" key="2">
    <source>
        <dbReference type="SAM" id="SignalP"/>
    </source>
</evidence>
<accession>A0A212IT94</accession>
<reference evidence="5" key="1">
    <citation type="submission" date="2016-04" db="EMBL/GenBank/DDBJ databases">
        <authorList>
            <person name="Evans L.H."/>
            <person name="Alamgir A."/>
            <person name="Owens N."/>
            <person name="Weber N.D."/>
            <person name="Virtaneva K."/>
            <person name="Barbian K."/>
            <person name="Babar A."/>
            <person name="Rosenke K."/>
        </authorList>
    </citation>
    <scope>NUCLEOTIDE SEQUENCE</scope>
    <source>
        <strain evidence="5">86</strain>
    </source>
</reference>
<name>A0A212IT94_9DELT</name>